<reference evidence="3 4" key="1">
    <citation type="submission" date="2019-08" db="EMBL/GenBank/DDBJ databases">
        <authorList>
            <person name="Peeters C."/>
        </authorList>
    </citation>
    <scope>NUCLEOTIDE SEQUENCE [LARGE SCALE GENOMIC DNA]</scope>
    <source>
        <strain evidence="3 4">LMG 30175</strain>
    </source>
</reference>
<feature type="signal peptide" evidence="1">
    <location>
        <begin position="1"/>
        <end position="36"/>
    </location>
</feature>
<proteinExistence type="predicted"/>
<dbReference type="Pfam" id="PF09917">
    <property type="entry name" value="DUF2147"/>
    <property type="match status" value="1"/>
</dbReference>
<accession>A0A5E4Z5S9</accession>
<dbReference type="Proteomes" id="UP000414233">
    <property type="component" value="Unassembled WGS sequence"/>
</dbReference>
<organism evidence="3 4">
    <name type="scientific">Pandoraea terrae</name>
    <dbReference type="NCBI Taxonomy" id="1537710"/>
    <lineage>
        <taxon>Bacteria</taxon>
        <taxon>Pseudomonadati</taxon>
        <taxon>Pseudomonadota</taxon>
        <taxon>Betaproteobacteria</taxon>
        <taxon>Burkholderiales</taxon>
        <taxon>Burkholderiaceae</taxon>
        <taxon>Pandoraea</taxon>
    </lineage>
</organism>
<feature type="chain" id="PRO_5022972656" description="DUF2147 domain-containing protein" evidence="1">
    <location>
        <begin position="37"/>
        <end position="162"/>
    </location>
</feature>
<dbReference type="OrthoDB" id="9814399at2"/>
<dbReference type="InterPro" id="IPR019223">
    <property type="entry name" value="DUF2147"/>
</dbReference>
<keyword evidence="1" id="KW-0732">Signal</keyword>
<dbReference type="EMBL" id="CABPRZ010000032">
    <property type="protein sequence ID" value="VVE56439.1"/>
    <property type="molecule type" value="Genomic_DNA"/>
</dbReference>
<feature type="domain" description="DUF2147" evidence="2">
    <location>
        <begin position="43"/>
        <end position="160"/>
    </location>
</feature>
<keyword evidence="4" id="KW-1185">Reference proteome</keyword>
<dbReference type="PANTHER" id="PTHR36919:SF3">
    <property type="entry name" value="BLL5882 PROTEIN"/>
    <property type="match status" value="1"/>
</dbReference>
<gene>
    <name evidence="3" type="ORF">PTE30175_04992</name>
</gene>
<evidence type="ECO:0000259" key="2">
    <source>
        <dbReference type="Pfam" id="PF09917"/>
    </source>
</evidence>
<sequence>MTNSSFAAQWRPQFYKIGARVCIAAAMFGSASLAFAQSVTPAGVWKTIDDKTGKPKALVTITEKNGEYVGTITKGLGENDDPNRVCTACTDARKGQKMLGMEIIQGIRKDGDEFVGGKILDPENGMIYSCKMKVVDGGKKLEVRGFLGLALLGRTQTWVRDE</sequence>
<dbReference type="Gene3D" id="2.40.128.520">
    <property type="match status" value="1"/>
</dbReference>
<evidence type="ECO:0000313" key="4">
    <source>
        <dbReference type="Proteomes" id="UP000414233"/>
    </source>
</evidence>
<name>A0A5E4Z5S9_9BURK</name>
<evidence type="ECO:0000313" key="3">
    <source>
        <dbReference type="EMBL" id="VVE56439.1"/>
    </source>
</evidence>
<dbReference type="PANTHER" id="PTHR36919">
    <property type="entry name" value="BLR1215 PROTEIN"/>
    <property type="match status" value="1"/>
</dbReference>
<evidence type="ECO:0000256" key="1">
    <source>
        <dbReference type="SAM" id="SignalP"/>
    </source>
</evidence>
<protein>
    <recommendedName>
        <fullName evidence="2">DUF2147 domain-containing protein</fullName>
    </recommendedName>
</protein>
<dbReference type="AlphaFoldDB" id="A0A5E4Z5S9"/>